<dbReference type="Proteomes" id="UP000320300">
    <property type="component" value="Unassembled WGS sequence"/>
</dbReference>
<evidence type="ECO:0000313" key="2">
    <source>
        <dbReference type="Proteomes" id="UP000320300"/>
    </source>
</evidence>
<evidence type="ECO:0000313" key="1">
    <source>
        <dbReference type="EMBL" id="SMO98862.1"/>
    </source>
</evidence>
<proteinExistence type="predicted"/>
<dbReference type="AlphaFoldDB" id="A0A521FRU0"/>
<protein>
    <submittedName>
        <fullName evidence="1">Uncharacterized protein</fullName>
    </submittedName>
</protein>
<keyword evidence="2" id="KW-1185">Reference proteome</keyword>
<dbReference type="EMBL" id="FXTN01000018">
    <property type="protein sequence ID" value="SMO98862.1"/>
    <property type="molecule type" value="Genomic_DNA"/>
</dbReference>
<sequence length="84" mass="9560">MARDWYAYDGRGDINISSSYYRVNVKPSCFDGLSLCAIYVQDGKPNPTNISANVRQYIFNALVTSRAQPDREGQKKYVYLKGQL</sequence>
<name>A0A521FRU0_9SPHI</name>
<organism evidence="1 2">
    <name type="scientific">Pedobacter westerhofensis</name>
    <dbReference type="NCBI Taxonomy" id="425512"/>
    <lineage>
        <taxon>Bacteria</taxon>
        <taxon>Pseudomonadati</taxon>
        <taxon>Bacteroidota</taxon>
        <taxon>Sphingobacteriia</taxon>
        <taxon>Sphingobacteriales</taxon>
        <taxon>Sphingobacteriaceae</taxon>
        <taxon>Pedobacter</taxon>
    </lineage>
</organism>
<accession>A0A521FRU0</accession>
<gene>
    <name evidence="1" type="ORF">SAMN06265348_11813</name>
</gene>
<reference evidence="1 2" key="1">
    <citation type="submission" date="2017-05" db="EMBL/GenBank/DDBJ databases">
        <authorList>
            <person name="Varghese N."/>
            <person name="Submissions S."/>
        </authorList>
    </citation>
    <scope>NUCLEOTIDE SEQUENCE [LARGE SCALE GENOMIC DNA]</scope>
    <source>
        <strain evidence="1 2">DSM 19036</strain>
    </source>
</reference>